<gene>
    <name evidence="1" type="ORF">BSTOLATCC_MIC62708</name>
</gene>
<reference evidence="1" key="1">
    <citation type="submission" date="2021-09" db="EMBL/GenBank/DDBJ databases">
        <authorList>
            <consortium name="AG Swart"/>
            <person name="Singh M."/>
            <person name="Singh A."/>
            <person name="Seah K."/>
            <person name="Emmerich C."/>
        </authorList>
    </citation>
    <scope>NUCLEOTIDE SEQUENCE</scope>
    <source>
        <strain evidence="1">ATCC30299</strain>
    </source>
</reference>
<sequence length="66" mass="8177">MMMHREYRRDDEKYRGIIISEETLNILRMCCKILVSRLIKTHWRMSWHGCLVIFLRSNLWFSCDKL</sequence>
<accession>A0AAU9KCC2</accession>
<proteinExistence type="predicted"/>
<organism evidence="1 2">
    <name type="scientific">Blepharisma stoltei</name>
    <dbReference type="NCBI Taxonomy" id="1481888"/>
    <lineage>
        <taxon>Eukaryota</taxon>
        <taxon>Sar</taxon>
        <taxon>Alveolata</taxon>
        <taxon>Ciliophora</taxon>
        <taxon>Postciliodesmatophora</taxon>
        <taxon>Heterotrichea</taxon>
        <taxon>Heterotrichida</taxon>
        <taxon>Blepharismidae</taxon>
        <taxon>Blepharisma</taxon>
    </lineage>
</organism>
<protein>
    <submittedName>
        <fullName evidence="1">Uncharacterized protein</fullName>
    </submittedName>
</protein>
<keyword evidence="2" id="KW-1185">Reference proteome</keyword>
<name>A0AAU9KCC2_9CILI</name>
<dbReference type="Proteomes" id="UP001162131">
    <property type="component" value="Unassembled WGS sequence"/>
</dbReference>
<dbReference type="EMBL" id="CAJZBQ010000060">
    <property type="protein sequence ID" value="CAG9335131.1"/>
    <property type="molecule type" value="Genomic_DNA"/>
</dbReference>
<evidence type="ECO:0000313" key="1">
    <source>
        <dbReference type="EMBL" id="CAG9335131.1"/>
    </source>
</evidence>
<comment type="caution">
    <text evidence="1">The sequence shown here is derived from an EMBL/GenBank/DDBJ whole genome shotgun (WGS) entry which is preliminary data.</text>
</comment>
<evidence type="ECO:0000313" key="2">
    <source>
        <dbReference type="Proteomes" id="UP001162131"/>
    </source>
</evidence>
<dbReference type="AlphaFoldDB" id="A0AAU9KCC2"/>